<proteinExistence type="predicted"/>
<feature type="transmembrane region" description="Helical" evidence="15">
    <location>
        <begin position="373"/>
        <end position="394"/>
    </location>
</feature>
<evidence type="ECO:0000256" key="10">
    <source>
        <dbReference type="ARBA" id="ARBA00023065"/>
    </source>
</evidence>
<dbReference type="Gene3D" id="1.20.120.350">
    <property type="entry name" value="Voltage-gated potassium channels. Chain C"/>
    <property type="match status" value="1"/>
</dbReference>
<evidence type="ECO:0000256" key="14">
    <source>
        <dbReference type="SAM" id="MobiDB-lite"/>
    </source>
</evidence>
<dbReference type="InterPro" id="IPR027359">
    <property type="entry name" value="Volt_channel_dom_sf"/>
</dbReference>
<evidence type="ECO:0000256" key="6">
    <source>
        <dbReference type="ARBA" id="ARBA00022826"/>
    </source>
</evidence>
<dbReference type="SUPFAM" id="SSF81324">
    <property type="entry name" value="Voltage-gated potassium channels"/>
    <property type="match status" value="1"/>
</dbReference>
<feature type="transmembrane region" description="Helical" evidence="15">
    <location>
        <begin position="458"/>
        <end position="479"/>
    </location>
</feature>
<keyword evidence="4" id="KW-0633">Potassium transport</keyword>
<dbReference type="EMBL" id="KQ459605">
    <property type="protein sequence ID" value="KPI92000.1"/>
    <property type="molecule type" value="Genomic_DNA"/>
</dbReference>
<keyword evidence="18" id="KW-1185">Reference proteome</keyword>
<evidence type="ECO:0000256" key="11">
    <source>
        <dbReference type="ARBA" id="ARBA00023136"/>
    </source>
</evidence>
<evidence type="ECO:0000256" key="15">
    <source>
        <dbReference type="SAM" id="Phobius"/>
    </source>
</evidence>
<keyword evidence="3" id="KW-1003">Cell membrane</keyword>
<organism evidence="17 18">
    <name type="scientific">Papilio xuthus</name>
    <name type="common">Asian swallowtail butterfly</name>
    <dbReference type="NCBI Taxonomy" id="66420"/>
    <lineage>
        <taxon>Eukaryota</taxon>
        <taxon>Metazoa</taxon>
        <taxon>Ecdysozoa</taxon>
        <taxon>Arthropoda</taxon>
        <taxon>Hexapoda</taxon>
        <taxon>Insecta</taxon>
        <taxon>Pterygota</taxon>
        <taxon>Neoptera</taxon>
        <taxon>Endopterygota</taxon>
        <taxon>Lepidoptera</taxon>
        <taxon>Glossata</taxon>
        <taxon>Ditrysia</taxon>
        <taxon>Papilionoidea</taxon>
        <taxon>Papilionidae</taxon>
        <taxon>Papilioninae</taxon>
        <taxon>Papilio</taxon>
    </lineage>
</organism>
<dbReference type="InterPro" id="IPR000210">
    <property type="entry name" value="BTB/POZ_dom"/>
</dbReference>
<evidence type="ECO:0000256" key="4">
    <source>
        <dbReference type="ARBA" id="ARBA00022538"/>
    </source>
</evidence>
<keyword evidence="13" id="KW-0407">Ion channel</keyword>
<keyword evidence="7" id="KW-0851">Voltage-gated channel</keyword>
<dbReference type="Pfam" id="PF00520">
    <property type="entry name" value="Ion_trans"/>
    <property type="match status" value="1"/>
</dbReference>
<evidence type="ECO:0000256" key="8">
    <source>
        <dbReference type="ARBA" id="ARBA00022958"/>
    </source>
</evidence>
<dbReference type="GO" id="GO:0001508">
    <property type="term" value="P:action potential"/>
    <property type="evidence" value="ECO:0007669"/>
    <property type="project" value="TreeGrafter"/>
</dbReference>
<feature type="transmembrane region" description="Helical" evidence="15">
    <location>
        <begin position="519"/>
        <end position="540"/>
    </location>
</feature>
<dbReference type="PANTHER" id="PTHR11537:SF113">
    <property type="entry name" value="POTASSIUM VOLTAGE-GATED CHANNEL PROTEIN SHAKER"/>
    <property type="match status" value="1"/>
</dbReference>
<keyword evidence="12" id="KW-0325">Glycoprotein</keyword>
<name>A0A194PLL7_PAPXU</name>
<dbReference type="InterPro" id="IPR011333">
    <property type="entry name" value="SKP1/BTB/POZ_sf"/>
</dbReference>
<evidence type="ECO:0000256" key="5">
    <source>
        <dbReference type="ARBA" id="ARBA00022692"/>
    </source>
</evidence>
<evidence type="ECO:0000313" key="17">
    <source>
        <dbReference type="EMBL" id="KPI92000.1"/>
    </source>
</evidence>
<keyword evidence="8" id="KW-0630">Potassium</keyword>
<feature type="transmembrane region" description="Helical" evidence="15">
    <location>
        <begin position="290"/>
        <end position="311"/>
    </location>
</feature>
<evidence type="ECO:0000256" key="1">
    <source>
        <dbReference type="ARBA" id="ARBA00004651"/>
    </source>
</evidence>
<dbReference type="InterPro" id="IPR005821">
    <property type="entry name" value="Ion_trans_dom"/>
</dbReference>
<dbReference type="FunFam" id="1.10.287.70:FF:000002">
    <property type="entry name" value="Potassium voltage-gated channel subfamily a member"/>
    <property type="match status" value="1"/>
</dbReference>
<dbReference type="PRINTS" id="PR00169">
    <property type="entry name" value="KCHANNEL"/>
</dbReference>
<dbReference type="SMART" id="SM00225">
    <property type="entry name" value="BTB"/>
    <property type="match status" value="1"/>
</dbReference>
<dbReference type="GO" id="GO:0051260">
    <property type="term" value="P:protein homooligomerization"/>
    <property type="evidence" value="ECO:0007669"/>
    <property type="project" value="InterPro"/>
</dbReference>
<dbReference type="PANTHER" id="PTHR11537">
    <property type="entry name" value="VOLTAGE-GATED POTASSIUM CHANNEL"/>
    <property type="match status" value="1"/>
</dbReference>
<dbReference type="SUPFAM" id="SSF54695">
    <property type="entry name" value="POZ domain"/>
    <property type="match status" value="1"/>
</dbReference>
<evidence type="ECO:0000256" key="9">
    <source>
        <dbReference type="ARBA" id="ARBA00022989"/>
    </source>
</evidence>
<dbReference type="InterPro" id="IPR028325">
    <property type="entry name" value="VG_K_chnl"/>
</dbReference>
<dbReference type="GO" id="GO:0030431">
    <property type="term" value="P:sleep"/>
    <property type="evidence" value="ECO:0007669"/>
    <property type="project" value="UniProtKB-ARBA"/>
</dbReference>
<keyword evidence="9 15" id="KW-1133">Transmembrane helix</keyword>
<feature type="region of interest" description="Disordered" evidence="14">
    <location>
        <begin position="1"/>
        <end position="23"/>
    </location>
</feature>
<evidence type="ECO:0000256" key="13">
    <source>
        <dbReference type="ARBA" id="ARBA00023303"/>
    </source>
</evidence>
<dbReference type="GO" id="GO:0005251">
    <property type="term" value="F:delayed rectifier potassium channel activity"/>
    <property type="evidence" value="ECO:0007669"/>
    <property type="project" value="TreeGrafter"/>
</dbReference>
<dbReference type="STRING" id="66420.A0A194PLL7"/>
<keyword evidence="11 15" id="KW-0472">Membrane</keyword>
<keyword evidence="6" id="KW-0631">Potassium channel</keyword>
<dbReference type="PRINTS" id="PR01496">
    <property type="entry name" value="SHAKERCHANEL"/>
</dbReference>
<dbReference type="PRINTS" id="PR01491">
    <property type="entry name" value="KVCHANNEL"/>
</dbReference>
<dbReference type="Gene3D" id="3.30.710.10">
    <property type="entry name" value="Potassium Channel Kv1.1, Chain A"/>
    <property type="match status" value="1"/>
</dbReference>
<gene>
    <name evidence="17" type="ORF">RR46_08426</name>
</gene>
<dbReference type="GO" id="GO:0008076">
    <property type="term" value="C:voltage-gated potassium channel complex"/>
    <property type="evidence" value="ECO:0007669"/>
    <property type="project" value="InterPro"/>
</dbReference>
<feature type="transmembrane region" description="Helical" evidence="15">
    <location>
        <begin position="341"/>
        <end position="361"/>
    </location>
</feature>
<dbReference type="InterPro" id="IPR003972">
    <property type="entry name" value="K_chnl_volt-dep_Kv1"/>
</dbReference>
<accession>A0A194PLL7</accession>
<keyword evidence="2" id="KW-0813">Transport</keyword>
<keyword evidence="5 15" id="KW-0812">Transmembrane</keyword>
<reference evidence="17 18" key="1">
    <citation type="journal article" date="2015" name="Nat. Commun.">
        <title>Outbred genome sequencing and CRISPR/Cas9 gene editing in butterflies.</title>
        <authorList>
            <person name="Li X."/>
            <person name="Fan D."/>
            <person name="Zhang W."/>
            <person name="Liu G."/>
            <person name="Zhang L."/>
            <person name="Zhao L."/>
            <person name="Fang X."/>
            <person name="Chen L."/>
            <person name="Dong Y."/>
            <person name="Chen Y."/>
            <person name="Ding Y."/>
            <person name="Zhao R."/>
            <person name="Feng M."/>
            <person name="Zhu Y."/>
            <person name="Feng Y."/>
            <person name="Jiang X."/>
            <person name="Zhu D."/>
            <person name="Xiang H."/>
            <person name="Feng X."/>
            <person name="Li S."/>
            <person name="Wang J."/>
            <person name="Zhang G."/>
            <person name="Kronforst M.R."/>
            <person name="Wang W."/>
        </authorList>
    </citation>
    <scope>NUCLEOTIDE SEQUENCE [LARGE SCALE GENOMIC DNA]</scope>
    <source>
        <strain evidence="17">Ya'a_city_454_Px</strain>
        <tissue evidence="17">Whole body</tissue>
    </source>
</reference>
<evidence type="ECO:0000259" key="16">
    <source>
        <dbReference type="SMART" id="SM00225"/>
    </source>
</evidence>
<dbReference type="FunFam" id="1.20.120.350:FF:000028">
    <property type="entry name" value="Potassium voltage-gated channel subfamily a member"/>
    <property type="match status" value="1"/>
</dbReference>
<dbReference type="InterPro" id="IPR003968">
    <property type="entry name" value="K_chnl_volt-dep_Kv"/>
</dbReference>
<keyword evidence="10" id="KW-0406">Ion transport</keyword>
<comment type="subcellular location">
    <subcellularLocation>
        <location evidence="1">Cell membrane</location>
        <topology evidence="1">Multi-pass membrane protein</topology>
    </subcellularLocation>
</comment>
<dbReference type="Pfam" id="PF02214">
    <property type="entry name" value="BTB_2"/>
    <property type="match status" value="1"/>
</dbReference>
<evidence type="ECO:0000256" key="3">
    <source>
        <dbReference type="ARBA" id="ARBA00022475"/>
    </source>
</evidence>
<dbReference type="Proteomes" id="UP000053268">
    <property type="component" value="Unassembled WGS sequence"/>
</dbReference>
<dbReference type="Gene3D" id="1.10.287.70">
    <property type="match status" value="1"/>
</dbReference>
<feature type="domain" description="BTB" evidence="16">
    <location>
        <begin position="159"/>
        <end position="259"/>
    </location>
</feature>
<dbReference type="AlphaFoldDB" id="A0A194PLL7"/>
<protein>
    <submittedName>
        <fullName evidence="17">Potassium voltage-gated channel protein Shaker</fullName>
    </submittedName>
</protein>
<evidence type="ECO:0000256" key="12">
    <source>
        <dbReference type="ARBA" id="ARBA00023180"/>
    </source>
</evidence>
<dbReference type="InterPro" id="IPR003131">
    <property type="entry name" value="T1-type_BTB"/>
</dbReference>
<sequence length="593" mass="67426">MGADACPQAEAGMPPGPRRRRRAKVRMIDQRSRPVPRGYVQDVSLASQEMVCTAGDGRQPAHAGHSVVAWRRSVTAVLLANSPLVTPCHNLWSAPTVVVCAHVCVPVCVCVYCDSPNPHYVQRTRSLPKLYNPEEEQNRPPQGGVVTFEPIQHDHDFCERVVINVSGLKFETQLRTLNQFPETLLGDPTRRIRYFDPLRNEYFFDRNRPSFDAILYYYQSGGRLRRPVNVPLDVFSEEIKFYELGEQATNKFREDEGFIKEEEKPLPANERQRKIWLLFEYPESSQAARVVAIISVFVILLSIVIFCLETLPEFKHYKVFNTTTNGTKIEEDEVPDITDPFFLIETLCIIWFTFELIVRFLACPNKFNFFRDVMNIIDIIAIIPYFITLATVVAEEEDTLNLPRAPVSPQDKSTNQAMSLAILRVIRLVRVFRIFKLSRHSKGLQILGRTLKASMRELGLLIFFLFIGVVLFSSAVYFAEAGSENSFFKSIPDAFWWAVVTMTTVGYGDMTPVGVWGKIVGSLCAIAGVLTIALPVPVIVSNFNYFYHRETDQEEMQSQNFNHVTSCPYLPGTMGEPYLSGKDEDQDEVCCDH</sequence>
<evidence type="ECO:0000313" key="18">
    <source>
        <dbReference type="Proteomes" id="UP000053268"/>
    </source>
</evidence>
<dbReference type="FunFam" id="3.30.710.10:FF:000007">
    <property type="entry name" value="Potassium voltage-gated channel subfamily A member 2"/>
    <property type="match status" value="1"/>
</dbReference>
<evidence type="ECO:0000256" key="7">
    <source>
        <dbReference type="ARBA" id="ARBA00022882"/>
    </source>
</evidence>
<evidence type="ECO:0000256" key="2">
    <source>
        <dbReference type="ARBA" id="ARBA00022448"/>
    </source>
</evidence>